<dbReference type="EMBL" id="JBBPFD010000009">
    <property type="protein sequence ID" value="KAK7913615.1"/>
    <property type="molecule type" value="Genomic_DNA"/>
</dbReference>
<keyword evidence="3" id="KW-1185">Reference proteome</keyword>
<evidence type="ECO:0000256" key="1">
    <source>
        <dbReference type="SAM" id="MobiDB-lite"/>
    </source>
</evidence>
<sequence length="71" mass="7947">MNLFEDELGSRPLSVEDEKQTEGEQRMEDRPLVAITPDASSPQEQEEPYTCTDISATSALQYLDERLGPTS</sequence>
<accession>A0AAW0P4P0</accession>
<gene>
    <name evidence="2" type="ORF">WMY93_013826</name>
</gene>
<evidence type="ECO:0000313" key="3">
    <source>
        <dbReference type="Proteomes" id="UP001460270"/>
    </source>
</evidence>
<proteinExistence type="predicted"/>
<feature type="compositionally biased region" description="Basic and acidic residues" evidence="1">
    <location>
        <begin position="14"/>
        <end position="31"/>
    </location>
</feature>
<name>A0AAW0P4P0_9GOBI</name>
<organism evidence="2 3">
    <name type="scientific">Mugilogobius chulae</name>
    <name type="common">yellowstripe goby</name>
    <dbReference type="NCBI Taxonomy" id="88201"/>
    <lineage>
        <taxon>Eukaryota</taxon>
        <taxon>Metazoa</taxon>
        <taxon>Chordata</taxon>
        <taxon>Craniata</taxon>
        <taxon>Vertebrata</taxon>
        <taxon>Euteleostomi</taxon>
        <taxon>Actinopterygii</taxon>
        <taxon>Neopterygii</taxon>
        <taxon>Teleostei</taxon>
        <taxon>Neoteleostei</taxon>
        <taxon>Acanthomorphata</taxon>
        <taxon>Gobiaria</taxon>
        <taxon>Gobiiformes</taxon>
        <taxon>Gobioidei</taxon>
        <taxon>Gobiidae</taxon>
        <taxon>Gobionellinae</taxon>
        <taxon>Mugilogobius</taxon>
    </lineage>
</organism>
<dbReference type="AlphaFoldDB" id="A0AAW0P4P0"/>
<protein>
    <submittedName>
        <fullName evidence="2">Uncharacterized protein</fullName>
    </submittedName>
</protein>
<dbReference type="Proteomes" id="UP001460270">
    <property type="component" value="Unassembled WGS sequence"/>
</dbReference>
<feature type="region of interest" description="Disordered" evidence="1">
    <location>
        <begin position="1"/>
        <end position="54"/>
    </location>
</feature>
<reference evidence="3" key="1">
    <citation type="submission" date="2024-04" db="EMBL/GenBank/DDBJ databases">
        <title>Salinicola lusitanus LLJ914,a marine bacterium isolated from the Okinawa Trough.</title>
        <authorList>
            <person name="Li J."/>
        </authorList>
    </citation>
    <scope>NUCLEOTIDE SEQUENCE [LARGE SCALE GENOMIC DNA]</scope>
</reference>
<comment type="caution">
    <text evidence="2">The sequence shown here is derived from an EMBL/GenBank/DDBJ whole genome shotgun (WGS) entry which is preliminary data.</text>
</comment>
<evidence type="ECO:0000313" key="2">
    <source>
        <dbReference type="EMBL" id="KAK7913615.1"/>
    </source>
</evidence>